<evidence type="ECO:0008006" key="4">
    <source>
        <dbReference type="Google" id="ProtNLM"/>
    </source>
</evidence>
<keyword evidence="3" id="KW-1185">Reference proteome</keyword>
<proteinExistence type="predicted"/>
<feature type="signal peptide" evidence="1">
    <location>
        <begin position="1"/>
        <end position="28"/>
    </location>
</feature>
<comment type="caution">
    <text evidence="2">The sequence shown here is derived from an EMBL/GenBank/DDBJ whole genome shotgun (WGS) entry which is preliminary data.</text>
</comment>
<sequence>MPRGALLALSLMAAALVAPFPLASPAAAQDAAQDAAPDAAGTMGQLTTILPETETDGPWTVEKTPAGFTMTNRTDANAVRYFYVNAGETKGARTVSVDVSVEPRGTGPALAGLLYGFDEATKTYFMLVIESGERVGLYRRDPSGMKRLAQAGLGVLGGGPYRLAIAEEGESVEMTVNGKSLGTAKSSTLGKGATGIIAAGIGTFAFSAYSLSSATK</sequence>
<dbReference type="EMBL" id="QHHQ01000005">
    <property type="protein sequence ID" value="RAH99314.1"/>
    <property type="molecule type" value="Genomic_DNA"/>
</dbReference>
<dbReference type="Proteomes" id="UP000249590">
    <property type="component" value="Unassembled WGS sequence"/>
</dbReference>
<protein>
    <recommendedName>
        <fullName evidence="4">3-keto-disaccharide hydrolase domain-containing protein</fullName>
    </recommendedName>
</protein>
<evidence type="ECO:0000313" key="3">
    <source>
        <dbReference type="Proteomes" id="UP000249590"/>
    </source>
</evidence>
<evidence type="ECO:0000256" key="1">
    <source>
        <dbReference type="SAM" id="SignalP"/>
    </source>
</evidence>
<dbReference type="AlphaFoldDB" id="A0A8B2NIF1"/>
<organism evidence="2 3">
    <name type="scientific">Acuticoccus sediminis</name>
    <dbReference type="NCBI Taxonomy" id="2184697"/>
    <lineage>
        <taxon>Bacteria</taxon>
        <taxon>Pseudomonadati</taxon>
        <taxon>Pseudomonadota</taxon>
        <taxon>Alphaproteobacteria</taxon>
        <taxon>Hyphomicrobiales</taxon>
        <taxon>Amorphaceae</taxon>
        <taxon>Acuticoccus</taxon>
    </lineage>
</organism>
<feature type="chain" id="PRO_5032900132" description="3-keto-disaccharide hydrolase domain-containing protein" evidence="1">
    <location>
        <begin position="29"/>
        <end position="216"/>
    </location>
</feature>
<keyword evidence="1" id="KW-0732">Signal</keyword>
<accession>A0A8B2NIF1</accession>
<reference evidence="2 3" key="1">
    <citation type="submission" date="2018-05" db="EMBL/GenBank/DDBJ databases">
        <title>Acuticoccus sediminis sp. nov., isolated from deep-sea sediment of Indian Ocean.</title>
        <authorList>
            <person name="Liu X."/>
            <person name="Lai Q."/>
            <person name="Du Y."/>
            <person name="Sun F."/>
            <person name="Zhang X."/>
            <person name="Wang S."/>
            <person name="Shao Z."/>
        </authorList>
    </citation>
    <scope>NUCLEOTIDE SEQUENCE [LARGE SCALE GENOMIC DNA]</scope>
    <source>
        <strain evidence="2 3">PTG4-2</strain>
    </source>
</reference>
<dbReference type="Gene3D" id="2.60.120.560">
    <property type="entry name" value="Exo-inulinase, domain 1"/>
    <property type="match status" value="1"/>
</dbReference>
<gene>
    <name evidence="2" type="ORF">DLJ53_22515</name>
</gene>
<evidence type="ECO:0000313" key="2">
    <source>
        <dbReference type="EMBL" id="RAH99314.1"/>
    </source>
</evidence>
<name>A0A8B2NIF1_9HYPH</name>